<proteinExistence type="predicted"/>
<evidence type="ECO:0000313" key="3">
    <source>
        <dbReference type="Proteomes" id="UP000077521"/>
    </source>
</evidence>
<sequence>PAVGGEDPATAVHEEDPAPAVDEENGEEEEEDEDYPVWEHEALTLPALNEPPFSDLTQSDMINMAKCYNGRPDSMLEAVWSSPHRQVRKLIVMQCLTTLDELAPYRIRSDLPPGDWALAESLQALLAAMEEEEEEGGAPTLPAGHTRVLAATKPERVERCGSHPAFPDGTYCRLCGRWNPSGRRKNKSACWRWGGGVVNKKAKADLFPPSCHTCSYQWDKLPKKDPSRFASVAATLGGPWPAPERRFLQWNNRDLLGDDQDSSDYWKDFKNETDDATWMDAKRLEMVAQLLAYRLKNVPSWSDEEGEDEGETAPTAAGISGAEQATPGDAAGADEAEEEETNDGSQPPPQKRRRSTKAGAKQKGKAKASQQEEIAEEE</sequence>
<gene>
    <name evidence="2" type="ORF">A4X13_0g5825</name>
</gene>
<dbReference type="EMBL" id="LWDF02000489">
    <property type="protein sequence ID" value="KAE8246369.1"/>
    <property type="molecule type" value="Genomic_DNA"/>
</dbReference>
<feature type="compositionally biased region" description="Acidic residues" evidence="1">
    <location>
        <begin position="21"/>
        <end position="35"/>
    </location>
</feature>
<feature type="compositionally biased region" description="Acidic residues" evidence="1">
    <location>
        <begin position="302"/>
        <end position="311"/>
    </location>
</feature>
<dbReference type="Proteomes" id="UP000077521">
    <property type="component" value="Unassembled WGS sequence"/>
</dbReference>
<feature type="compositionally biased region" description="Acidic residues" evidence="1">
    <location>
        <begin position="332"/>
        <end position="342"/>
    </location>
</feature>
<name>A0A8T8SS77_9BASI</name>
<feature type="region of interest" description="Disordered" evidence="1">
    <location>
        <begin position="301"/>
        <end position="378"/>
    </location>
</feature>
<accession>A0A8T8SS77</accession>
<protein>
    <submittedName>
        <fullName evidence="2">Uncharacterized protein</fullName>
    </submittedName>
</protein>
<feature type="region of interest" description="Disordered" evidence="1">
    <location>
        <begin position="1"/>
        <end position="35"/>
    </location>
</feature>
<dbReference type="AlphaFoldDB" id="A0A8T8SS77"/>
<reference evidence="2" key="2">
    <citation type="journal article" date="2019" name="IMA Fungus">
        <title>Genome sequencing and comparison of five Tilletia species to identify candidate genes for the detection of regulated species infecting wheat.</title>
        <authorList>
            <person name="Nguyen H.D.T."/>
            <person name="Sultana T."/>
            <person name="Kesanakurti P."/>
            <person name="Hambleton S."/>
        </authorList>
    </citation>
    <scope>NUCLEOTIDE SEQUENCE</scope>
    <source>
        <strain evidence="2">DAOMC 236416</strain>
    </source>
</reference>
<evidence type="ECO:0000256" key="1">
    <source>
        <dbReference type="SAM" id="MobiDB-lite"/>
    </source>
</evidence>
<organism evidence="2 3">
    <name type="scientific">Tilletia indica</name>
    <dbReference type="NCBI Taxonomy" id="43049"/>
    <lineage>
        <taxon>Eukaryota</taxon>
        <taxon>Fungi</taxon>
        <taxon>Dikarya</taxon>
        <taxon>Basidiomycota</taxon>
        <taxon>Ustilaginomycotina</taxon>
        <taxon>Exobasidiomycetes</taxon>
        <taxon>Tilletiales</taxon>
        <taxon>Tilletiaceae</taxon>
        <taxon>Tilletia</taxon>
    </lineage>
</organism>
<evidence type="ECO:0000313" key="2">
    <source>
        <dbReference type="EMBL" id="KAE8246369.1"/>
    </source>
</evidence>
<keyword evidence="3" id="KW-1185">Reference proteome</keyword>
<feature type="compositionally biased region" description="Basic residues" evidence="1">
    <location>
        <begin position="350"/>
        <end position="366"/>
    </location>
</feature>
<feature type="non-terminal residue" evidence="2">
    <location>
        <position position="378"/>
    </location>
</feature>
<comment type="caution">
    <text evidence="2">The sequence shown here is derived from an EMBL/GenBank/DDBJ whole genome shotgun (WGS) entry which is preliminary data.</text>
</comment>
<reference evidence="2" key="1">
    <citation type="submission" date="2016-04" db="EMBL/GenBank/DDBJ databases">
        <authorList>
            <person name="Nguyen H.D."/>
            <person name="Samba Siva P."/>
            <person name="Cullis J."/>
            <person name="Levesque C.A."/>
            <person name="Hambleton S."/>
        </authorList>
    </citation>
    <scope>NUCLEOTIDE SEQUENCE</scope>
    <source>
        <strain evidence="2">DAOMC 236416</strain>
    </source>
</reference>